<evidence type="ECO:0000313" key="1">
    <source>
        <dbReference type="EMBL" id="GCB33263.1"/>
    </source>
</evidence>
<dbReference type="InterPro" id="IPR050708">
    <property type="entry name" value="T6SS_VgrG/RHS"/>
</dbReference>
<comment type="caution">
    <text evidence="1">The sequence shown here is derived from an EMBL/GenBank/DDBJ whole genome shotgun (WGS) entry which is preliminary data.</text>
</comment>
<dbReference type="Proteomes" id="UP000288079">
    <property type="component" value="Unassembled WGS sequence"/>
</dbReference>
<evidence type="ECO:0000313" key="2">
    <source>
        <dbReference type="Proteomes" id="UP000288079"/>
    </source>
</evidence>
<dbReference type="Gene3D" id="2.180.10.10">
    <property type="entry name" value="RHS repeat-associated core"/>
    <property type="match status" value="1"/>
</dbReference>
<dbReference type="EMBL" id="BHWB01000001">
    <property type="protein sequence ID" value="GCB33263.1"/>
    <property type="molecule type" value="Genomic_DNA"/>
</dbReference>
<protein>
    <recommendedName>
        <fullName evidence="3">RHS repeat-associated core domain-containing protein</fullName>
    </recommendedName>
</protein>
<dbReference type="PANTHER" id="PTHR32305:SF15">
    <property type="entry name" value="PROTEIN RHSA-RELATED"/>
    <property type="match status" value="1"/>
</dbReference>
<organism evidence="1 2">
    <name type="scientific">Bacteroides faecalis</name>
    <dbReference type="NCBI Taxonomy" id="2447885"/>
    <lineage>
        <taxon>Bacteria</taxon>
        <taxon>Pseudomonadati</taxon>
        <taxon>Bacteroidota</taxon>
        <taxon>Bacteroidia</taxon>
        <taxon>Bacteroidales</taxon>
        <taxon>Bacteroidaceae</taxon>
        <taxon>Bacteroides</taxon>
    </lineage>
</organism>
<gene>
    <name evidence="1" type="ORF">KGMB02408_02080</name>
</gene>
<name>A0A401LP38_9BACE</name>
<reference evidence="1 2" key="1">
    <citation type="submission" date="2018-10" db="EMBL/GenBank/DDBJ databases">
        <title>Draft Genome Sequence of Bacteroides sp. KCTC 15687.</title>
        <authorList>
            <person name="Yu S.Y."/>
            <person name="Kim J.S."/>
            <person name="Oh B.S."/>
            <person name="Park S.H."/>
            <person name="Kang S.W."/>
            <person name="Park J.E."/>
            <person name="Choi S.H."/>
            <person name="Han K.I."/>
            <person name="Lee K.C."/>
            <person name="Eom M.K."/>
            <person name="Suh M.K."/>
            <person name="Lee D.H."/>
            <person name="Yoon H."/>
            <person name="Kim B."/>
            <person name="Yang S.J."/>
            <person name="Lee J.S."/>
            <person name="Lee J.H."/>
        </authorList>
    </citation>
    <scope>NUCLEOTIDE SEQUENCE [LARGE SCALE GENOMIC DNA]</scope>
    <source>
        <strain evidence="1 2">KCTC 15687</strain>
    </source>
</reference>
<dbReference type="NCBIfam" id="TIGR03696">
    <property type="entry name" value="Rhs_assc_core"/>
    <property type="match status" value="1"/>
</dbReference>
<keyword evidence="2" id="KW-1185">Reference proteome</keyword>
<accession>A0A401LP38</accession>
<evidence type="ECO:0008006" key="3">
    <source>
        <dbReference type="Google" id="ProtNLM"/>
    </source>
</evidence>
<dbReference type="PANTHER" id="PTHR32305">
    <property type="match status" value="1"/>
</dbReference>
<dbReference type="AlphaFoldDB" id="A0A401LP38"/>
<dbReference type="InterPro" id="IPR022385">
    <property type="entry name" value="Rhs_assc_core"/>
</dbReference>
<sequence>MYDWQNRLALAQDGKQRAANAKKWSYFVYDSQNRAVESGEIVTSNASTHKQLQQEAWKKESYLPTGTKTPLQYTIYDNYIATGEVTAHPFTAFSGYSQGYYQSVSGLTTSTKIKVLGTDEWITSTTYYDDQCRPVQTASNHPQKRLSYINTVYDFLGNTLKQREAIGTNSWETAYTYDNRGRMLTKEYKWNGTATDKISYEYDAVGRMTAKKYGERAKENLSYNIRGWMTAIQSPYFSQNLYYTDGKGIPCYNGNISSMTWKAGSETTIRGYKFTYDGLARIKNADYGEGDNLSLNTNRFSEQVTGYDKQGNILGLSRYGQISQTGYGLIDNLTLSYNGNQLKAVKDNATSTVYANGFEFKDGANAETEYTYDENGNLNKDLNKKITLIQYNCLNLPEKVQFEGGNSIAYTYAADGTKIRTTHTTGSNTVTTDYCDNAIYENGVLVKVLTEDGYITVKDAKPHYFIQDHQGNNRVIVDKDGKVEETNHYYPFGGLFANSTGVQPYKYNGKELDRANGLDWYDYGARQYDAAIGRWHVVDPMSEKYYCLSPYNYCNNEPIGRIDPNGKDYWSTNDRNQIFAFINALTNGNKQFDFSSWNHATDADFLADLVYNDEKKKFYSSYTEIINGEINIIGVSFDANIKPVTFSGIGYKGAFVYEPLDGFILKANHFLEGTKYFDGTFTWNVNLQGRITGIAPKIGFPPLPGKGFRGGKQYVRDSNMKQFPKEFKRWFHKYYKKDGDLDATTDELNDLYQEWIKMGQPKVK</sequence>
<proteinExistence type="predicted"/>